<protein>
    <submittedName>
        <fullName evidence="3">CoA transferase</fullName>
    </submittedName>
</protein>
<evidence type="ECO:0000313" key="3">
    <source>
        <dbReference type="EMBL" id="MBF9235186.1"/>
    </source>
</evidence>
<accession>A0A931BPQ5</accession>
<organism evidence="3 4">
    <name type="scientific">Microvirga alba</name>
    <dbReference type="NCBI Taxonomy" id="2791025"/>
    <lineage>
        <taxon>Bacteria</taxon>
        <taxon>Pseudomonadati</taxon>
        <taxon>Pseudomonadota</taxon>
        <taxon>Alphaproteobacteria</taxon>
        <taxon>Hyphomicrobiales</taxon>
        <taxon>Methylobacteriaceae</taxon>
        <taxon>Microvirga</taxon>
    </lineage>
</organism>
<dbReference type="Proteomes" id="UP000599312">
    <property type="component" value="Unassembled WGS sequence"/>
</dbReference>
<evidence type="ECO:0000313" key="4">
    <source>
        <dbReference type="Proteomes" id="UP000599312"/>
    </source>
</evidence>
<dbReference type="AlphaFoldDB" id="A0A931BPQ5"/>
<comment type="caution">
    <text evidence="3">The sequence shown here is derived from an EMBL/GenBank/DDBJ whole genome shotgun (WGS) entry which is preliminary data.</text>
</comment>
<keyword evidence="4" id="KW-1185">Reference proteome</keyword>
<dbReference type="Pfam" id="PF02515">
    <property type="entry name" value="CoA_transf_3"/>
    <property type="match status" value="1"/>
</dbReference>
<reference evidence="3" key="1">
    <citation type="submission" date="2020-11" db="EMBL/GenBank/DDBJ databases">
        <authorList>
            <person name="Kim M.K."/>
        </authorList>
    </citation>
    <scope>NUCLEOTIDE SEQUENCE</scope>
    <source>
        <strain evidence="3">BT350</strain>
    </source>
</reference>
<dbReference type="InterPro" id="IPR050483">
    <property type="entry name" value="CoA-transferase_III_domain"/>
</dbReference>
<dbReference type="InterPro" id="IPR023606">
    <property type="entry name" value="CoA-Trfase_III_dom_1_sf"/>
</dbReference>
<dbReference type="EMBL" id="JADQDO010000010">
    <property type="protein sequence ID" value="MBF9235186.1"/>
    <property type="molecule type" value="Genomic_DNA"/>
</dbReference>
<proteinExistence type="predicted"/>
<dbReference type="InterPro" id="IPR044855">
    <property type="entry name" value="CoA-Trfase_III_dom3_sf"/>
</dbReference>
<sequence length="391" mass="41853">MTKPLEGLKVLELARILAGPWVGQLLADLGADVVKVERPGAGDDTRGWGPPFIEGADGGDLSAAYFHSCNRGKRSIAVDFETPEGQELVRKLAAHADVVIENFKVGGLKKYGLDYESLKAVNPRLVYCSITGFGQNGPYATRAGYDFMIQGMGGIMDLTGDPEGEPQKIGVAYVDIFTGVYSVVGVLAALRRRDETGEGAHLDMALLDVQTSVLANQAMNYLASGKSPRRMGNAHPNIVPYQVFPVADGHVIVAVGNDGQFARFVSVLERPELAQDERFKTNASRVRHRPELVPILTELTLKTTRDALLSALEAQGVPAGPINTVADVFADQHVIARGMKIDLPTPTAKGGAIPSVRSPIVLDGQPMAASRPSPRLGEHTDEVLSDPSWIA</sequence>
<dbReference type="GO" id="GO:0008410">
    <property type="term" value="F:CoA-transferase activity"/>
    <property type="evidence" value="ECO:0007669"/>
    <property type="project" value="TreeGrafter"/>
</dbReference>
<dbReference type="PANTHER" id="PTHR48207:SF3">
    <property type="entry name" value="SUCCINATE--HYDROXYMETHYLGLUTARATE COA-TRANSFERASE"/>
    <property type="match status" value="1"/>
</dbReference>
<evidence type="ECO:0000256" key="2">
    <source>
        <dbReference type="SAM" id="MobiDB-lite"/>
    </source>
</evidence>
<dbReference type="SUPFAM" id="SSF89796">
    <property type="entry name" value="CoA-transferase family III (CaiB/BaiF)"/>
    <property type="match status" value="1"/>
</dbReference>
<gene>
    <name evidence="3" type="ORF">I2H38_17570</name>
</gene>
<dbReference type="RefSeq" id="WP_196273175.1">
    <property type="nucleotide sequence ID" value="NZ_JADQDO010000010.1"/>
</dbReference>
<dbReference type="PANTHER" id="PTHR48207">
    <property type="entry name" value="SUCCINATE--HYDROXYMETHYLGLUTARATE COA-TRANSFERASE"/>
    <property type="match status" value="1"/>
</dbReference>
<keyword evidence="1 3" id="KW-0808">Transferase</keyword>
<dbReference type="Gene3D" id="3.40.50.10540">
    <property type="entry name" value="Crotonobetainyl-coa:carnitine coa-transferase, domain 1"/>
    <property type="match status" value="1"/>
</dbReference>
<feature type="region of interest" description="Disordered" evidence="2">
    <location>
        <begin position="364"/>
        <end position="391"/>
    </location>
</feature>
<dbReference type="InterPro" id="IPR003673">
    <property type="entry name" value="CoA-Trfase_fam_III"/>
</dbReference>
<evidence type="ECO:0000256" key="1">
    <source>
        <dbReference type="ARBA" id="ARBA00022679"/>
    </source>
</evidence>
<dbReference type="Gene3D" id="3.30.1540.10">
    <property type="entry name" value="formyl-coa transferase, domain 3"/>
    <property type="match status" value="1"/>
</dbReference>
<name>A0A931BPQ5_9HYPH</name>